<organism evidence="3 4">
    <name type="scientific">Angiostrongylus cantonensis</name>
    <name type="common">Rat lungworm</name>
    <dbReference type="NCBI Taxonomy" id="6313"/>
    <lineage>
        <taxon>Eukaryota</taxon>
        <taxon>Metazoa</taxon>
        <taxon>Ecdysozoa</taxon>
        <taxon>Nematoda</taxon>
        <taxon>Chromadorea</taxon>
        <taxon>Rhabditida</taxon>
        <taxon>Rhabditina</taxon>
        <taxon>Rhabditomorpha</taxon>
        <taxon>Strongyloidea</taxon>
        <taxon>Metastrongylidae</taxon>
        <taxon>Angiostrongylus</taxon>
    </lineage>
</organism>
<evidence type="ECO:0000313" key="3">
    <source>
        <dbReference type="Proteomes" id="UP000035642"/>
    </source>
</evidence>
<reference evidence="3" key="1">
    <citation type="submission" date="2012-09" db="EMBL/GenBank/DDBJ databases">
        <authorList>
            <person name="Martin A.A."/>
        </authorList>
    </citation>
    <scope>NUCLEOTIDE SEQUENCE</scope>
</reference>
<evidence type="ECO:0000256" key="1">
    <source>
        <dbReference type="SAM" id="Coils"/>
    </source>
</evidence>
<dbReference type="PANTHER" id="PTHR45615">
    <property type="entry name" value="MYOSIN HEAVY CHAIN, NON-MUSCLE"/>
    <property type="match status" value="1"/>
</dbReference>
<evidence type="ECO:0000256" key="2">
    <source>
        <dbReference type="SAM" id="MobiDB-lite"/>
    </source>
</evidence>
<dbReference type="Proteomes" id="UP000035642">
    <property type="component" value="Unassembled WGS sequence"/>
</dbReference>
<reference evidence="4" key="2">
    <citation type="submission" date="2016-04" db="UniProtKB">
        <authorList>
            <consortium name="WormBaseParasite"/>
        </authorList>
    </citation>
    <scope>IDENTIFICATION</scope>
</reference>
<protein>
    <submittedName>
        <fullName evidence="4">Girdin</fullName>
    </submittedName>
</protein>
<dbReference type="STRING" id="6313.A0A158P6W1"/>
<dbReference type="Gene3D" id="1.20.5.1700">
    <property type="match status" value="1"/>
</dbReference>
<dbReference type="PANTHER" id="PTHR45615:SF63">
    <property type="entry name" value="CHROMOSOME UNDETERMINED SCAFFOLD_10, WHOLE GENOME SHOTGUN SEQUENCE"/>
    <property type="match status" value="1"/>
</dbReference>
<evidence type="ECO:0000313" key="4">
    <source>
        <dbReference type="WBParaSite" id="ACAC_0000163301-mRNA-1"/>
    </source>
</evidence>
<feature type="compositionally biased region" description="Polar residues" evidence="2">
    <location>
        <begin position="30"/>
        <end position="48"/>
    </location>
</feature>
<name>A0A158P6W1_ANGCA</name>
<feature type="coiled-coil region" evidence="1">
    <location>
        <begin position="113"/>
        <end position="232"/>
    </location>
</feature>
<feature type="coiled-coil region" evidence="1">
    <location>
        <begin position="707"/>
        <end position="790"/>
    </location>
</feature>
<keyword evidence="3" id="KW-1185">Reference proteome</keyword>
<keyword evidence="1" id="KW-0175">Coiled coil</keyword>
<sequence>MRRLGLWSVMDSEPDSGHPTPRDDEDNTEESNGNLELSDCSPLTSTPVRSRREASFRQFLEKSEQCHLLGNNSDTAIIVESVKQLIHTTEKNRRLTKENGKILNRSMLWDQEKSNMEKQLRDADMLAESLRKQVKEKSDKIDLLERRLSHLLKTMEEHPAEEVPEAVEELLTEKKEVDHLREKCASLELEIDEMRKEEKALLNEMETKSVQHAEVKRECERLREEIASFHIRNRDFTEVQAEIIELKRLLSNANVIVESQKAVESDLKSRIVSYEQQIDSLKSIDRSTKQLLDDKVEEVNKLKEECTKLGKLSSGLAEENISMTVLTEELKLRLSRAHDEIEGLRSSVANERQARHAVEEASRQCIDLSIKLREQSIQVSDLTTANEKMSAELDFLQQQEIATSATKEMERCSGALAECERNLERAITEKKVLLDKEEFYKEEIAKVNSLRMELKSRDDIIAELKLAKQKLQEDLRSNSAEFTELRDQLRDANYECCKIRKEFRDFQESAEHQYCATVKEKCEIIEAMSARLAQLESYPGQLLSMDGDVHRNYGEEKMKHTENGTSCCPTLYDCVSPAIRDAIERAVHISKDVANIVKLMQNTYIPKELGGVECATEQRPLTTTLRVAQTQTPSFSLREKKEVIFNQLINSIGNLVGCNAHVGSPDVGRELKFLLISIMNDSKSVSMESAVHRFLEDCHKHFSESAMELVSKERKTLLDEKQSLEKIFSSEKLKWDVERGNMELQLNRFRRQAEKAEILRKEKANIASELNAAKVQIDQYGLKLQQKTEELEAVVTERDVVAQLATEFKKLDQESQGQIIEANSTIDQLEGNLRSVRADLENARRELIHLKDENDANSLHTQGLKTQIADFERKTAELERRCAKLSKTEKYNQKTIQIVCESFWEREEFLQRLKQRSYERKKLIEHFVEKVGDIIATFDGDSHPVEKMHATIKSWTAADVEDEIDNESKEKALHAQVVELGSGEQFDQARKRVANRSIKRP</sequence>
<proteinExistence type="predicted"/>
<feature type="region of interest" description="Disordered" evidence="2">
    <location>
        <begin position="1"/>
        <end position="48"/>
    </location>
</feature>
<dbReference type="WBParaSite" id="ACAC_0000163301-mRNA-1">
    <property type="protein sequence ID" value="ACAC_0000163301-mRNA-1"/>
    <property type="gene ID" value="ACAC_0000163301"/>
</dbReference>
<dbReference type="AlphaFoldDB" id="A0A158P6W1"/>
<feature type="coiled-coil region" evidence="1">
    <location>
        <begin position="379"/>
        <end position="488"/>
    </location>
</feature>
<accession>A0A158P6W1</accession>
<feature type="coiled-coil region" evidence="1">
    <location>
        <begin position="819"/>
        <end position="888"/>
    </location>
</feature>